<feature type="transmembrane region" description="Helical" evidence="6">
    <location>
        <begin position="113"/>
        <end position="143"/>
    </location>
</feature>
<keyword evidence="9" id="KW-1185">Reference proteome</keyword>
<evidence type="ECO:0000313" key="8">
    <source>
        <dbReference type="EMBL" id="KAJ3576298.1"/>
    </source>
</evidence>
<feature type="compositionally biased region" description="Basic and acidic residues" evidence="5">
    <location>
        <begin position="395"/>
        <end position="408"/>
    </location>
</feature>
<feature type="transmembrane region" description="Helical" evidence="6">
    <location>
        <begin position="223"/>
        <end position="246"/>
    </location>
</feature>
<keyword evidence="2 6" id="KW-0812">Transmembrane</keyword>
<feature type="domain" description="Bicarbonate transporter-like transmembrane" evidence="7">
    <location>
        <begin position="450"/>
        <end position="597"/>
    </location>
</feature>
<sequence>MTSNDPPITAEPVGEKTGPSDGPAPPNLESKATSMTLQPGKRKARRWYHRLGAGIIMDIRARGPWYLRDWTDAWNYRVVPATALIFFANVLPGIAFSLDLIETTREYGVAEVLMSSFVAAFIFSVLGAQPLTIAGVTGPITVFNKTIYDILHREANPPDYHQFIGWVYLWAAIIHWVTAILNWCNFLKYVTLFSCDTFGFYVSWVYLQYGIQVLTRQFSNTEPSYLTSIILALLMLVTSFSFQFLARSPYFHRHVRRFFADYGMPISLVAASAMAYWGRFNSANPETLPVGPAFKAANGRDWLVKFWQLEGKWVGIALPFGIILWILFFFDHNVSSLMAQGAEFPLRKPPGFHWDFFLLGVTTFIAGLIGVPAPNGLIPQAPIHTTSLLVMGRNPKSEKDEEDHESRHSSRSPSRASSSNSRILSSSSIHDPTPQNDPRPDTSHINEVPVGVVEQRVSNLAQGSLCLVLLTGPFLHVLNLIPRGVLAGLFWYMGLDALQGNGISRKIFYLIQDQHLTPVNEPLRRVRKSRIILFLAVELIGFGATFAITQTIVPDVIRLRPTAAIGFPVIIMLLIPLRVLLIPRLPFASEELAILDGPTASPFHSPIVCKMSSSDNNQLLGVVLLARHGDRSGFYQDPNSYTPFGTVITPTGTEEESHLGGFLRQRYLNASSPNFIQNISQTLADITQIKVRADAGGEAGVIYDSSIALLQGLYPATPFYNETLANNTVIVGANNGYQPFTDATNAFYASPEFQAKANENSAFLSSIKQYMDGRPVTLQNMWNIYDFMNVQSIHNATFAHLVPPSAVAEARDLANWHEYGVFSDPNLGGIRNIAGRTILPSVIEGLQNVANTSNPLKIFYQSISYKPFLSLFNMTGVAQAHPELAGIVNYAAVVAFEVRSSSNGPVIRFNFKNGTFADDFTTYQLFSSSGDLPLSTFVDRLSDVAINDISEWCSVCQNTNDRGCDQLTLAANQAINSETLHPVGAGLLGAGMAVAFMIILYLLAYFVGFVQCGKKAKRTHRGGSDSGSDVAKV</sequence>
<protein>
    <recommendedName>
        <fullName evidence="7">Bicarbonate transporter-like transmembrane domain-containing protein</fullName>
    </recommendedName>
</protein>
<dbReference type="GO" id="GO:0080139">
    <property type="term" value="F:borate efflux transmembrane transporter activity"/>
    <property type="evidence" value="ECO:0007669"/>
    <property type="project" value="TreeGrafter"/>
</dbReference>
<evidence type="ECO:0000259" key="7">
    <source>
        <dbReference type="Pfam" id="PF00955"/>
    </source>
</evidence>
<dbReference type="SUPFAM" id="SSF53254">
    <property type="entry name" value="Phosphoglycerate mutase-like"/>
    <property type="match status" value="1"/>
</dbReference>
<evidence type="ECO:0000256" key="5">
    <source>
        <dbReference type="SAM" id="MobiDB-lite"/>
    </source>
</evidence>
<feature type="transmembrane region" description="Helical" evidence="6">
    <location>
        <begin position="985"/>
        <end position="1008"/>
    </location>
</feature>
<keyword evidence="3 6" id="KW-1133">Transmembrane helix</keyword>
<dbReference type="Gene3D" id="1.10.287.570">
    <property type="entry name" value="Helical hairpin bin"/>
    <property type="match status" value="1"/>
</dbReference>
<dbReference type="GO" id="GO:0050801">
    <property type="term" value="P:monoatomic ion homeostasis"/>
    <property type="evidence" value="ECO:0007669"/>
    <property type="project" value="TreeGrafter"/>
</dbReference>
<feature type="domain" description="Bicarbonate transporter-like transmembrane" evidence="7">
    <location>
        <begin position="53"/>
        <end position="220"/>
    </location>
</feature>
<evidence type="ECO:0000256" key="2">
    <source>
        <dbReference type="ARBA" id="ARBA00022692"/>
    </source>
</evidence>
<dbReference type="Proteomes" id="UP001213000">
    <property type="component" value="Unassembled WGS sequence"/>
</dbReference>
<dbReference type="GO" id="GO:0005886">
    <property type="term" value="C:plasma membrane"/>
    <property type="evidence" value="ECO:0007669"/>
    <property type="project" value="TreeGrafter"/>
</dbReference>
<feature type="compositionally biased region" description="Low complexity" evidence="5">
    <location>
        <begin position="411"/>
        <end position="428"/>
    </location>
</feature>
<dbReference type="PANTHER" id="PTHR11453">
    <property type="entry name" value="ANION EXCHANGE PROTEIN"/>
    <property type="match status" value="1"/>
</dbReference>
<feature type="transmembrane region" description="Helical" evidence="6">
    <location>
        <begin position="163"/>
        <end position="183"/>
    </location>
</feature>
<dbReference type="InterPro" id="IPR003020">
    <property type="entry name" value="HCO3_transpt_euk"/>
</dbReference>
<keyword evidence="4 6" id="KW-0472">Membrane</keyword>
<name>A0AAD5YYL0_9AGAR</name>
<evidence type="ECO:0000313" key="9">
    <source>
        <dbReference type="Proteomes" id="UP001213000"/>
    </source>
</evidence>
<dbReference type="InterPro" id="IPR029033">
    <property type="entry name" value="His_PPase_superfam"/>
</dbReference>
<gene>
    <name evidence="8" type="ORF">NP233_g545</name>
</gene>
<comment type="subcellular location">
    <subcellularLocation>
        <location evidence="1">Membrane</location>
        <topology evidence="1">Multi-pass membrane protein</topology>
    </subcellularLocation>
</comment>
<dbReference type="InterPro" id="IPR011531">
    <property type="entry name" value="HCO3_transpt-like_TM_dom"/>
</dbReference>
<dbReference type="GO" id="GO:0005452">
    <property type="term" value="F:solute:inorganic anion antiporter activity"/>
    <property type="evidence" value="ECO:0007669"/>
    <property type="project" value="InterPro"/>
</dbReference>
<dbReference type="EMBL" id="JANIEX010000015">
    <property type="protein sequence ID" value="KAJ3576298.1"/>
    <property type="molecule type" value="Genomic_DNA"/>
</dbReference>
<reference evidence="8" key="1">
    <citation type="submission" date="2022-07" db="EMBL/GenBank/DDBJ databases">
        <title>Genome Sequence of Leucocoprinus birnbaumii.</title>
        <authorList>
            <person name="Buettner E."/>
        </authorList>
    </citation>
    <scope>NUCLEOTIDE SEQUENCE</scope>
    <source>
        <strain evidence="8">VT141</strain>
    </source>
</reference>
<evidence type="ECO:0000256" key="1">
    <source>
        <dbReference type="ARBA" id="ARBA00004141"/>
    </source>
</evidence>
<dbReference type="Gene3D" id="3.40.50.1240">
    <property type="entry name" value="Phosphoglycerate mutase-like"/>
    <property type="match status" value="1"/>
</dbReference>
<feature type="transmembrane region" description="Helical" evidence="6">
    <location>
        <begin position="258"/>
        <end position="278"/>
    </location>
</feature>
<dbReference type="GO" id="GO:0000324">
    <property type="term" value="C:fungal-type vacuole"/>
    <property type="evidence" value="ECO:0007669"/>
    <property type="project" value="TreeGrafter"/>
</dbReference>
<dbReference type="Pfam" id="PF00955">
    <property type="entry name" value="HCO3_cotransp"/>
    <property type="match status" value="3"/>
</dbReference>
<feature type="transmembrane region" description="Helical" evidence="6">
    <location>
        <begin position="313"/>
        <end position="330"/>
    </location>
</feature>
<dbReference type="GO" id="GO:0006820">
    <property type="term" value="P:monoatomic anion transport"/>
    <property type="evidence" value="ECO:0007669"/>
    <property type="project" value="InterPro"/>
</dbReference>
<feature type="transmembrane region" description="Helical" evidence="6">
    <location>
        <begin position="190"/>
        <end position="211"/>
    </location>
</feature>
<feature type="transmembrane region" description="Helical" evidence="6">
    <location>
        <begin position="480"/>
        <end position="498"/>
    </location>
</feature>
<feature type="region of interest" description="Disordered" evidence="5">
    <location>
        <begin position="1"/>
        <end position="36"/>
    </location>
</feature>
<evidence type="ECO:0000256" key="6">
    <source>
        <dbReference type="SAM" id="Phobius"/>
    </source>
</evidence>
<feature type="region of interest" description="Disordered" evidence="5">
    <location>
        <begin position="394"/>
        <end position="445"/>
    </location>
</feature>
<evidence type="ECO:0000256" key="4">
    <source>
        <dbReference type="ARBA" id="ARBA00023136"/>
    </source>
</evidence>
<dbReference type="PANTHER" id="PTHR11453:SF82">
    <property type="entry name" value="BORON TRANSPORTER 1"/>
    <property type="match status" value="1"/>
</dbReference>
<evidence type="ECO:0000256" key="3">
    <source>
        <dbReference type="ARBA" id="ARBA00022989"/>
    </source>
</evidence>
<feature type="transmembrane region" description="Helical" evidence="6">
    <location>
        <begin position="531"/>
        <end position="553"/>
    </location>
</feature>
<proteinExistence type="predicted"/>
<organism evidence="8 9">
    <name type="scientific">Leucocoprinus birnbaumii</name>
    <dbReference type="NCBI Taxonomy" id="56174"/>
    <lineage>
        <taxon>Eukaryota</taxon>
        <taxon>Fungi</taxon>
        <taxon>Dikarya</taxon>
        <taxon>Basidiomycota</taxon>
        <taxon>Agaricomycotina</taxon>
        <taxon>Agaricomycetes</taxon>
        <taxon>Agaricomycetidae</taxon>
        <taxon>Agaricales</taxon>
        <taxon>Agaricineae</taxon>
        <taxon>Agaricaceae</taxon>
        <taxon>Leucocoprinus</taxon>
    </lineage>
</organism>
<feature type="transmembrane region" description="Helical" evidence="6">
    <location>
        <begin position="79"/>
        <end position="101"/>
    </location>
</feature>
<dbReference type="AlphaFoldDB" id="A0AAD5YYL0"/>
<feature type="domain" description="Bicarbonate transporter-like transmembrane" evidence="7">
    <location>
        <begin position="222"/>
        <end position="393"/>
    </location>
</feature>
<accession>A0AAD5YYL0</accession>
<feature type="transmembrane region" description="Helical" evidence="6">
    <location>
        <begin position="351"/>
        <end position="371"/>
    </location>
</feature>
<comment type="caution">
    <text evidence="8">The sequence shown here is derived from an EMBL/GenBank/DDBJ whole genome shotgun (WGS) entry which is preliminary data.</text>
</comment>